<dbReference type="InterPro" id="IPR011701">
    <property type="entry name" value="MFS"/>
</dbReference>
<dbReference type="InterPro" id="IPR036259">
    <property type="entry name" value="MFS_trans_sf"/>
</dbReference>
<comment type="caution">
    <text evidence="8">The sequence shown here is derived from an EMBL/GenBank/DDBJ whole genome shotgun (WGS) entry which is preliminary data.</text>
</comment>
<keyword evidence="5 7" id="KW-0472">Membrane</keyword>
<dbReference type="EMBL" id="QGSV01000072">
    <property type="protein sequence ID" value="PWU52255.1"/>
    <property type="molecule type" value="Genomic_DNA"/>
</dbReference>
<evidence type="ECO:0000313" key="8">
    <source>
        <dbReference type="EMBL" id="PWU52255.1"/>
    </source>
</evidence>
<organism evidence="8 9">
    <name type="scientific">Micromonospora globispora</name>
    <dbReference type="NCBI Taxonomy" id="1450148"/>
    <lineage>
        <taxon>Bacteria</taxon>
        <taxon>Bacillati</taxon>
        <taxon>Actinomycetota</taxon>
        <taxon>Actinomycetes</taxon>
        <taxon>Micromonosporales</taxon>
        <taxon>Micromonosporaceae</taxon>
        <taxon>Micromonospora</taxon>
    </lineage>
</organism>
<dbReference type="SUPFAM" id="SSF103473">
    <property type="entry name" value="MFS general substrate transporter"/>
    <property type="match status" value="1"/>
</dbReference>
<gene>
    <name evidence="8" type="ORF">DLJ46_03560</name>
</gene>
<dbReference type="Pfam" id="PF07690">
    <property type="entry name" value="MFS_1"/>
    <property type="match status" value="1"/>
</dbReference>
<dbReference type="AlphaFoldDB" id="A0A317KG90"/>
<dbReference type="GO" id="GO:0022857">
    <property type="term" value="F:transmembrane transporter activity"/>
    <property type="evidence" value="ECO:0007669"/>
    <property type="project" value="InterPro"/>
</dbReference>
<evidence type="ECO:0000313" key="9">
    <source>
        <dbReference type="Proteomes" id="UP000245683"/>
    </source>
</evidence>
<dbReference type="Gene3D" id="1.20.1250.20">
    <property type="entry name" value="MFS general substrate transporter like domains"/>
    <property type="match status" value="1"/>
</dbReference>
<name>A0A317KG90_9ACTN</name>
<feature type="region of interest" description="Disordered" evidence="6">
    <location>
        <begin position="192"/>
        <end position="212"/>
    </location>
</feature>
<feature type="transmembrane region" description="Helical" evidence="7">
    <location>
        <begin position="49"/>
        <end position="70"/>
    </location>
</feature>
<sequence>GVRWIRRDRVLWGITVLSAGSNLAISGLMAVLVLYALEVLRVPAAGYGLFAAGAVLGGLAGALAAGRLAARFGTLPALRGVLAVQTVALTGFALARHPLPGGLALACFAAGTTIWNSLWASYGQRHVPAELLGRVGAAQRVVGLTSAPIGAALAGFAGQAYGVAPVGWAAVAIFAVVTLRAWRTLRAAAPEPAAAPPTTVGTAGRPALRPRR</sequence>
<feature type="transmembrane region" description="Helical" evidence="7">
    <location>
        <begin position="166"/>
        <end position="182"/>
    </location>
</feature>
<evidence type="ECO:0000256" key="1">
    <source>
        <dbReference type="ARBA" id="ARBA00004651"/>
    </source>
</evidence>
<keyword evidence="2" id="KW-1003">Cell membrane</keyword>
<dbReference type="PANTHER" id="PTHR23513:SF6">
    <property type="entry name" value="MAJOR FACILITATOR SUPERFAMILY ASSOCIATED DOMAIN-CONTAINING PROTEIN"/>
    <property type="match status" value="1"/>
</dbReference>
<keyword evidence="3 7" id="KW-0812">Transmembrane</keyword>
<evidence type="ECO:0000256" key="7">
    <source>
        <dbReference type="SAM" id="Phobius"/>
    </source>
</evidence>
<keyword evidence="9" id="KW-1185">Reference proteome</keyword>
<dbReference type="RefSeq" id="WP_123827002.1">
    <property type="nucleotide sequence ID" value="NZ_QGSV01000072.1"/>
</dbReference>
<evidence type="ECO:0000256" key="5">
    <source>
        <dbReference type="ARBA" id="ARBA00023136"/>
    </source>
</evidence>
<reference evidence="9" key="1">
    <citation type="submission" date="2018-05" db="EMBL/GenBank/DDBJ databases">
        <title>Micromonospora globispora sp. nov. and Micromonospora rugosa sp. nov., isolated from marine sediment.</title>
        <authorList>
            <person name="Carro L."/>
            <person name="Aysel V."/>
            <person name="Cetin D."/>
            <person name="Igual J.M."/>
            <person name="Klenk H.-P."/>
            <person name="Trujillo M.E."/>
            <person name="Sahin N."/>
        </authorList>
    </citation>
    <scope>NUCLEOTIDE SEQUENCE [LARGE SCALE GENOMIC DNA]</scope>
    <source>
        <strain evidence="9">S2904</strain>
    </source>
</reference>
<evidence type="ECO:0000256" key="3">
    <source>
        <dbReference type="ARBA" id="ARBA00022692"/>
    </source>
</evidence>
<accession>A0A317KG90</accession>
<feature type="non-terminal residue" evidence="8">
    <location>
        <position position="1"/>
    </location>
</feature>
<evidence type="ECO:0000256" key="2">
    <source>
        <dbReference type="ARBA" id="ARBA00022475"/>
    </source>
</evidence>
<protein>
    <submittedName>
        <fullName evidence="8">MFS transporter</fullName>
    </submittedName>
</protein>
<comment type="subcellular location">
    <subcellularLocation>
        <location evidence="1">Cell membrane</location>
        <topology evidence="1">Multi-pass membrane protein</topology>
    </subcellularLocation>
</comment>
<dbReference type="GO" id="GO:0005886">
    <property type="term" value="C:plasma membrane"/>
    <property type="evidence" value="ECO:0007669"/>
    <property type="project" value="UniProtKB-SubCell"/>
</dbReference>
<proteinExistence type="predicted"/>
<dbReference type="OrthoDB" id="3387448at2"/>
<evidence type="ECO:0000256" key="6">
    <source>
        <dbReference type="SAM" id="MobiDB-lite"/>
    </source>
</evidence>
<dbReference type="Proteomes" id="UP000245683">
    <property type="component" value="Unassembled WGS sequence"/>
</dbReference>
<keyword evidence="4 7" id="KW-1133">Transmembrane helix</keyword>
<feature type="transmembrane region" description="Helical" evidence="7">
    <location>
        <begin position="12"/>
        <end position="37"/>
    </location>
</feature>
<feature type="transmembrane region" description="Helical" evidence="7">
    <location>
        <begin position="77"/>
        <end position="95"/>
    </location>
</feature>
<dbReference type="PANTHER" id="PTHR23513">
    <property type="entry name" value="INTEGRAL MEMBRANE EFFLUX PROTEIN-RELATED"/>
    <property type="match status" value="1"/>
</dbReference>
<evidence type="ECO:0000256" key="4">
    <source>
        <dbReference type="ARBA" id="ARBA00022989"/>
    </source>
</evidence>